<feature type="domain" description="Uroporphyrinogen decarboxylase (URO-D)" evidence="1">
    <location>
        <begin position="158"/>
        <end position="353"/>
    </location>
</feature>
<dbReference type="KEGG" id="pbas:SMSP2_00684"/>
<evidence type="ECO:0000313" key="2">
    <source>
        <dbReference type="EMBL" id="AQQ70339.1"/>
    </source>
</evidence>
<dbReference type="OrthoDB" id="9815759at2"/>
<accession>A0A1Q2MCG1</accession>
<dbReference type="PANTHER" id="PTHR47099:SF1">
    <property type="entry name" value="METHYLCOBAMIDE:COM METHYLTRANSFERASE MTBA"/>
    <property type="match status" value="1"/>
</dbReference>
<evidence type="ECO:0000313" key="3">
    <source>
        <dbReference type="Proteomes" id="UP000188181"/>
    </source>
</evidence>
<reference evidence="3" key="1">
    <citation type="submission" date="2017-02" db="EMBL/GenBank/DDBJ databases">
        <title>Comparative genomics and description of representatives of a novel lineage of planctomycetes thriving in anoxic sediments.</title>
        <authorList>
            <person name="Spring S."/>
            <person name="Bunk B."/>
            <person name="Sproer C."/>
        </authorList>
    </citation>
    <scope>NUCLEOTIDE SEQUENCE [LARGE SCALE GENOMIC DNA]</scope>
    <source>
        <strain evidence="3">SM-Chi-D1</strain>
    </source>
</reference>
<dbReference type="InterPro" id="IPR038071">
    <property type="entry name" value="UROD/MetE-like_sf"/>
</dbReference>
<dbReference type="Pfam" id="PF01208">
    <property type="entry name" value="URO-D"/>
    <property type="match status" value="1"/>
</dbReference>
<dbReference type="SUPFAM" id="SSF51726">
    <property type="entry name" value="UROD/MetE-like"/>
    <property type="match status" value="1"/>
</dbReference>
<dbReference type="InterPro" id="IPR000257">
    <property type="entry name" value="Uroporphyrinogen_deCOase"/>
</dbReference>
<organism evidence="2 3">
    <name type="scientific">Limihaloglobus sulfuriphilus</name>
    <dbReference type="NCBI Taxonomy" id="1851148"/>
    <lineage>
        <taxon>Bacteria</taxon>
        <taxon>Pseudomonadati</taxon>
        <taxon>Planctomycetota</taxon>
        <taxon>Phycisphaerae</taxon>
        <taxon>Sedimentisphaerales</taxon>
        <taxon>Sedimentisphaeraceae</taxon>
        <taxon>Limihaloglobus</taxon>
    </lineage>
</organism>
<keyword evidence="2" id="KW-0489">Methyltransferase</keyword>
<dbReference type="GO" id="GO:0032259">
    <property type="term" value="P:methylation"/>
    <property type="evidence" value="ECO:0007669"/>
    <property type="project" value="UniProtKB-KW"/>
</dbReference>
<name>A0A1Q2MCG1_9BACT</name>
<dbReference type="EMBL" id="CP019646">
    <property type="protein sequence ID" value="AQQ70339.1"/>
    <property type="molecule type" value="Genomic_DNA"/>
</dbReference>
<dbReference type="GO" id="GO:0008168">
    <property type="term" value="F:methyltransferase activity"/>
    <property type="evidence" value="ECO:0007669"/>
    <property type="project" value="UniProtKB-KW"/>
</dbReference>
<dbReference type="GO" id="GO:0006779">
    <property type="term" value="P:porphyrin-containing compound biosynthetic process"/>
    <property type="evidence" value="ECO:0007669"/>
    <property type="project" value="InterPro"/>
</dbReference>
<keyword evidence="3" id="KW-1185">Reference proteome</keyword>
<gene>
    <name evidence="2" type="ORF">SMSP2_00684</name>
</gene>
<protein>
    <submittedName>
        <fullName evidence="2">Methylcobalamin:coenzyme M methyltransferase</fullName>
    </submittedName>
</protein>
<dbReference type="STRING" id="1851148.SMSP2_00684"/>
<evidence type="ECO:0000259" key="1">
    <source>
        <dbReference type="Pfam" id="PF01208"/>
    </source>
</evidence>
<proteinExistence type="predicted"/>
<sequence length="359" mass="40478">MTSKERVKITLQHKEADRVPINFAGANMDIDRRLKEHFGLSPDDNDGLLECLHVDFRVIEPPYTGKTIHENVPGRNIDPLWGIRTRWIENESGGYWDYCDFPLRDATLEQAKNWPMPDPDDFDYDSVLEQCRKYKDYFIVFGNPGYGDVINSTGMLRTMEQTLIDLITDDPVGLEIMNRKVTTQSEILRRVLETAGDKIDMLWIGEDLGTQKTPMVSLDVFRRHIIPLHMKNISIAKEYGLPVMIHSCGSSSWAFNDFIEMGIDVVDTLQPEAANMSPEYLKKTFGEKLCFNGCISTAGAMAYGTTDEAAQSVKDVLDVMMPGGGYIMAPTHSIQDNSPTENVVTVFETAYEYGKYGVG</sequence>
<dbReference type="PANTHER" id="PTHR47099">
    <property type="entry name" value="METHYLCOBAMIDE:COM METHYLTRANSFERASE MTBA"/>
    <property type="match status" value="1"/>
</dbReference>
<dbReference type="Proteomes" id="UP000188181">
    <property type="component" value="Chromosome"/>
</dbReference>
<keyword evidence="2" id="KW-0808">Transferase</keyword>
<dbReference type="RefSeq" id="WP_146682611.1">
    <property type="nucleotide sequence ID" value="NZ_CP019646.1"/>
</dbReference>
<dbReference type="Gene3D" id="3.20.20.210">
    <property type="match status" value="1"/>
</dbReference>
<dbReference type="GO" id="GO:0004853">
    <property type="term" value="F:uroporphyrinogen decarboxylase activity"/>
    <property type="evidence" value="ECO:0007669"/>
    <property type="project" value="InterPro"/>
</dbReference>
<dbReference type="InterPro" id="IPR052024">
    <property type="entry name" value="Methanogen_methyltrans"/>
</dbReference>
<dbReference type="AlphaFoldDB" id="A0A1Q2MCG1"/>